<evidence type="ECO:0000313" key="7">
    <source>
        <dbReference type="Proteomes" id="UP000002727"/>
    </source>
</evidence>
<dbReference type="InterPro" id="IPR004408">
    <property type="entry name" value="Biotin_CoA_COase_ligase"/>
</dbReference>
<dbReference type="GO" id="GO:0004077">
    <property type="term" value="F:biotin--[biotin carboxyl-carrier protein] ligase activity"/>
    <property type="evidence" value="ECO:0007669"/>
    <property type="project" value="InterPro"/>
</dbReference>
<dbReference type="Pfam" id="PF03099">
    <property type="entry name" value="BPL_LplA_LipB"/>
    <property type="match status" value="1"/>
</dbReference>
<dbReference type="HOGENOM" id="CLU_051096_5_2_2"/>
<dbReference type="InterPro" id="IPR045864">
    <property type="entry name" value="aa-tRNA-synth_II/BPL/LPL"/>
</dbReference>
<proteinExistence type="predicted"/>
<evidence type="ECO:0000256" key="3">
    <source>
        <dbReference type="ARBA" id="ARBA00022840"/>
    </source>
</evidence>
<organism evidence="6 7">
    <name type="scientific">Thermococcus onnurineus (strain NA1)</name>
    <dbReference type="NCBI Taxonomy" id="523850"/>
    <lineage>
        <taxon>Archaea</taxon>
        <taxon>Methanobacteriati</taxon>
        <taxon>Methanobacteriota</taxon>
        <taxon>Thermococci</taxon>
        <taxon>Thermococcales</taxon>
        <taxon>Thermococcaceae</taxon>
        <taxon>Thermococcus</taxon>
    </lineage>
</organism>
<dbReference type="NCBIfam" id="NF006206">
    <property type="entry name" value="PRK08330.1"/>
    <property type="match status" value="1"/>
</dbReference>
<dbReference type="GO" id="GO:0005737">
    <property type="term" value="C:cytoplasm"/>
    <property type="evidence" value="ECO:0007669"/>
    <property type="project" value="TreeGrafter"/>
</dbReference>
<dbReference type="PANTHER" id="PTHR12835">
    <property type="entry name" value="BIOTIN PROTEIN LIGASE"/>
    <property type="match status" value="1"/>
</dbReference>
<evidence type="ECO:0000256" key="2">
    <source>
        <dbReference type="ARBA" id="ARBA00022741"/>
    </source>
</evidence>
<dbReference type="InterPro" id="IPR008988">
    <property type="entry name" value="Transcriptional_repressor_C"/>
</dbReference>
<dbReference type="InterPro" id="IPR003142">
    <property type="entry name" value="BPL_C"/>
</dbReference>
<feature type="transmembrane region" description="Helical" evidence="4">
    <location>
        <begin position="49"/>
        <end position="80"/>
    </location>
</feature>
<dbReference type="SUPFAM" id="SSF50037">
    <property type="entry name" value="C-terminal domain of transcriptional repressors"/>
    <property type="match status" value="1"/>
</dbReference>
<keyword evidence="3" id="KW-0067">ATP-binding</keyword>
<evidence type="ECO:0000256" key="4">
    <source>
        <dbReference type="SAM" id="Phobius"/>
    </source>
</evidence>
<dbReference type="EMBL" id="CP000855">
    <property type="protein sequence ID" value="ACJ16390.1"/>
    <property type="molecule type" value="Genomic_DNA"/>
</dbReference>
<dbReference type="InterPro" id="IPR004143">
    <property type="entry name" value="BPL_LPL_catalytic"/>
</dbReference>
<dbReference type="KEGG" id="ton:TON_0902"/>
<dbReference type="Pfam" id="PF02237">
    <property type="entry name" value="BPL_C"/>
    <property type="match status" value="1"/>
</dbReference>
<dbReference type="GO" id="GO:0005524">
    <property type="term" value="F:ATP binding"/>
    <property type="evidence" value="ECO:0007669"/>
    <property type="project" value="UniProtKB-KW"/>
</dbReference>
<dbReference type="AlphaFoldDB" id="B6YWC7"/>
<name>B6YWC7_THEON</name>
<dbReference type="CDD" id="cd16442">
    <property type="entry name" value="BPL"/>
    <property type="match status" value="1"/>
</dbReference>
<feature type="domain" description="BPL/LPL catalytic" evidence="5">
    <location>
        <begin position="94"/>
        <end position="275"/>
    </location>
</feature>
<keyword evidence="2" id="KW-0547">Nucleotide-binding</keyword>
<dbReference type="PANTHER" id="PTHR12835:SF5">
    <property type="entry name" value="BIOTIN--PROTEIN LIGASE"/>
    <property type="match status" value="1"/>
</dbReference>
<dbReference type="Gene3D" id="2.30.30.100">
    <property type="match status" value="1"/>
</dbReference>
<dbReference type="eggNOG" id="arCOG01940">
    <property type="taxonomic scope" value="Archaea"/>
</dbReference>
<keyword evidence="7" id="KW-1185">Reference proteome</keyword>
<reference evidence="6 7" key="1">
    <citation type="journal article" date="2008" name="J. Bacteriol.">
        <title>The complete genome sequence of Thermococcus onnurineus NA1 reveals a mixed heterotrophic and carboxydotrophic metabolism.</title>
        <authorList>
            <person name="Lee H.S."/>
            <person name="Kang S.G."/>
            <person name="Bae S.S."/>
            <person name="Lim J.K."/>
            <person name="Cho Y."/>
            <person name="Kim Y.J."/>
            <person name="Jeon J.H."/>
            <person name="Cha S.S."/>
            <person name="Kwon K.K."/>
            <person name="Kim H.T."/>
            <person name="Park C.J."/>
            <person name="Lee H.W."/>
            <person name="Kim S.I."/>
            <person name="Chun J."/>
            <person name="Colwell R.R."/>
            <person name="Kim S.J."/>
            <person name="Lee J.H."/>
        </authorList>
    </citation>
    <scope>NUCLEOTIDE SEQUENCE [LARGE SCALE GENOMIC DNA]</scope>
    <source>
        <strain evidence="6 7">NA1</strain>
    </source>
</reference>
<dbReference type="SUPFAM" id="SSF55681">
    <property type="entry name" value="Class II aaRS and biotin synthetases"/>
    <property type="match status" value="1"/>
</dbReference>
<evidence type="ECO:0000259" key="5">
    <source>
        <dbReference type="PROSITE" id="PS51733"/>
    </source>
</evidence>
<dbReference type="Gene3D" id="3.30.930.10">
    <property type="entry name" value="Bira Bifunctional Protein, Domain 2"/>
    <property type="match status" value="1"/>
</dbReference>
<keyword evidence="4" id="KW-0472">Membrane</keyword>
<dbReference type="Proteomes" id="UP000002727">
    <property type="component" value="Chromosome"/>
</dbReference>
<gene>
    <name evidence="6" type="ordered locus">TON_0902</name>
</gene>
<sequence>MTPSTPARITFLMIIFGFTCSQCSSKSVGPCSKPWSIANMSVLPFLRKNLFILLLIPILWYASILITLGDIWFGGFKVFFDGKLFKSRMRSSAGGLMSGLGSEIIGRKIIHFHEVDSTNEYAKLIALDEREGTVVVADRQTAGKGRKGRTWASPEGGLWMSVILKPKAEPKHLSKLVFIGALAVVDTLWKFGIEAGIKWPNDVWVNGRKICGVLTEGRIGEFVILGIGLNVNNDAPEELRKMATSMREFLGREVSLSEVFHALIRNLDHWYRLFLNGRYAEIISALKERSIVLGKEVKIIDDETELVGRAVDIDVDGALILETPKGRVRVLHGDVSLRFL</sequence>
<evidence type="ECO:0000256" key="1">
    <source>
        <dbReference type="ARBA" id="ARBA00022598"/>
    </source>
</evidence>
<protein>
    <submittedName>
        <fullName evidence="6">Biotin-protein ligase</fullName>
    </submittedName>
</protein>
<keyword evidence="1 6" id="KW-0436">Ligase</keyword>
<accession>B6YWC7</accession>
<dbReference type="PROSITE" id="PS51733">
    <property type="entry name" value="BPL_LPL_CATALYTIC"/>
    <property type="match status" value="1"/>
</dbReference>
<keyword evidence="4" id="KW-1133">Transmembrane helix</keyword>
<dbReference type="NCBIfam" id="TIGR00121">
    <property type="entry name" value="birA_ligase"/>
    <property type="match status" value="1"/>
</dbReference>
<dbReference type="STRING" id="523850.TON_0902"/>
<evidence type="ECO:0000313" key="6">
    <source>
        <dbReference type="EMBL" id="ACJ16390.1"/>
    </source>
</evidence>
<dbReference type="PATRIC" id="fig|523850.10.peg.910"/>
<keyword evidence="4" id="KW-0812">Transmembrane</keyword>